<dbReference type="Pfam" id="PF11937">
    <property type="entry name" value="DUF3455"/>
    <property type="match status" value="1"/>
</dbReference>
<name>A0A3N4LWH5_9PEZI</name>
<keyword evidence="1" id="KW-0732">Signal</keyword>
<evidence type="ECO:0000313" key="3">
    <source>
        <dbReference type="Proteomes" id="UP000267821"/>
    </source>
</evidence>
<accession>A0A3N4LWH5</accession>
<proteinExistence type="predicted"/>
<dbReference type="OrthoDB" id="1859733at2759"/>
<reference evidence="2 3" key="1">
    <citation type="journal article" date="2018" name="Nat. Ecol. Evol.">
        <title>Pezizomycetes genomes reveal the molecular basis of ectomycorrhizal truffle lifestyle.</title>
        <authorList>
            <person name="Murat C."/>
            <person name="Payen T."/>
            <person name="Noel B."/>
            <person name="Kuo A."/>
            <person name="Morin E."/>
            <person name="Chen J."/>
            <person name="Kohler A."/>
            <person name="Krizsan K."/>
            <person name="Balestrini R."/>
            <person name="Da Silva C."/>
            <person name="Montanini B."/>
            <person name="Hainaut M."/>
            <person name="Levati E."/>
            <person name="Barry K.W."/>
            <person name="Belfiori B."/>
            <person name="Cichocki N."/>
            <person name="Clum A."/>
            <person name="Dockter R.B."/>
            <person name="Fauchery L."/>
            <person name="Guy J."/>
            <person name="Iotti M."/>
            <person name="Le Tacon F."/>
            <person name="Lindquist E.A."/>
            <person name="Lipzen A."/>
            <person name="Malagnac F."/>
            <person name="Mello A."/>
            <person name="Molinier V."/>
            <person name="Miyauchi S."/>
            <person name="Poulain J."/>
            <person name="Riccioni C."/>
            <person name="Rubini A."/>
            <person name="Sitrit Y."/>
            <person name="Splivallo R."/>
            <person name="Traeger S."/>
            <person name="Wang M."/>
            <person name="Zifcakova L."/>
            <person name="Wipf D."/>
            <person name="Zambonelli A."/>
            <person name="Paolocci F."/>
            <person name="Nowrousian M."/>
            <person name="Ottonello S."/>
            <person name="Baldrian P."/>
            <person name="Spatafora J.W."/>
            <person name="Henrissat B."/>
            <person name="Nagy L.G."/>
            <person name="Aury J.M."/>
            <person name="Wincker P."/>
            <person name="Grigoriev I.V."/>
            <person name="Bonfante P."/>
            <person name="Martin F.M."/>
        </authorList>
    </citation>
    <scope>NUCLEOTIDE SEQUENCE [LARGE SCALE GENOMIC DNA]</scope>
    <source>
        <strain evidence="2 3">ATCC MYA-4762</strain>
    </source>
</reference>
<evidence type="ECO:0008006" key="4">
    <source>
        <dbReference type="Google" id="ProtNLM"/>
    </source>
</evidence>
<evidence type="ECO:0000256" key="1">
    <source>
        <dbReference type="SAM" id="SignalP"/>
    </source>
</evidence>
<gene>
    <name evidence="2" type="ORF">L211DRAFT_836859</name>
</gene>
<dbReference type="Proteomes" id="UP000267821">
    <property type="component" value="Unassembled WGS sequence"/>
</dbReference>
<dbReference type="InterPro" id="IPR021851">
    <property type="entry name" value="DUF3455"/>
</dbReference>
<protein>
    <recommendedName>
        <fullName evidence="4">Malate dehydrogenase</fullName>
    </recommendedName>
</protein>
<dbReference type="EMBL" id="ML121539">
    <property type="protein sequence ID" value="RPB25001.1"/>
    <property type="molecule type" value="Genomic_DNA"/>
</dbReference>
<dbReference type="PANTHER" id="PTHR35567:SF1">
    <property type="entry name" value="CONSERVED FUNGAL PROTEIN (AFU_ORTHOLOGUE AFUA_1G14230)"/>
    <property type="match status" value="1"/>
</dbReference>
<feature type="signal peptide" evidence="1">
    <location>
        <begin position="1"/>
        <end position="26"/>
    </location>
</feature>
<organism evidence="2 3">
    <name type="scientific">Terfezia boudieri ATCC MYA-4762</name>
    <dbReference type="NCBI Taxonomy" id="1051890"/>
    <lineage>
        <taxon>Eukaryota</taxon>
        <taxon>Fungi</taxon>
        <taxon>Dikarya</taxon>
        <taxon>Ascomycota</taxon>
        <taxon>Pezizomycotina</taxon>
        <taxon>Pezizomycetes</taxon>
        <taxon>Pezizales</taxon>
        <taxon>Pezizaceae</taxon>
        <taxon>Terfezia</taxon>
    </lineage>
</organism>
<dbReference type="AlphaFoldDB" id="A0A3N4LWH5"/>
<dbReference type="InParanoid" id="A0A3N4LWH5"/>
<sequence>MFANSMPVRITFSLLLLLNSLARTLAVPAPTNTYDKVERGDYKDNSRTWVGSDYDHGSCSVYSELPLCSSYGICLSPPRKHSKLVAVVLGVGTQNYTCTSPTQVPTGNGAMATLYDITKSVGLTPDAAHAFSAIVMALSTAQNTQNIPLGLGYPKIGEHHFEPRSGKGAVAVFNLWVKGKQLKFVGGKLEGIPPPPDSFPGSVDWLKLGRTAGIEKESRGIKFVYRVHTAGGKAPATCEGLRHQHTVNYATEYCE</sequence>
<evidence type="ECO:0000313" key="2">
    <source>
        <dbReference type="EMBL" id="RPB25001.1"/>
    </source>
</evidence>
<keyword evidence="3" id="KW-1185">Reference proteome</keyword>
<dbReference type="PANTHER" id="PTHR35567">
    <property type="entry name" value="MALATE DEHYDROGENASE (AFU_ORTHOLOGUE AFUA_2G13800)"/>
    <property type="match status" value="1"/>
</dbReference>
<feature type="chain" id="PRO_5018140314" description="Malate dehydrogenase" evidence="1">
    <location>
        <begin position="27"/>
        <end position="255"/>
    </location>
</feature>